<organism evidence="2 3">
    <name type="scientific">Pseudomonas syringae pv. helianthi</name>
    <dbReference type="NCBI Taxonomy" id="251654"/>
    <lineage>
        <taxon>Bacteria</taxon>
        <taxon>Pseudomonadati</taxon>
        <taxon>Pseudomonadota</taxon>
        <taxon>Gammaproteobacteria</taxon>
        <taxon>Pseudomonadales</taxon>
        <taxon>Pseudomonadaceae</taxon>
        <taxon>Pseudomonas</taxon>
    </lineage>
</organism>
<dbReference type="InterPro" id="IPR015406">
    <property type="entry name" value="GpJ_CSF"/>
</dbReference>
<protein>
    <recommendedName>
        <fullName evidence="1">Tip attachment protein J central straight fiber domain-containing protein</fullName>
    </recommendedName>
</protein>
<comment type="caution">
    <text evidence="2">The sequence shown here is derived from an EMBL/GenBank/DDBJ whole genome shotgun (WGS) entry which is preliminary data.</text>
</comment>
<reference evidence="2 3" key="1">
    <citation type="submission" date="2015-09" db="EMBL/GenBank/DDBJ databases">
        <title>Genome announcement of multiple Pseudomonas syringae strains.</title>
        <authorList>
            <person name="Thakur S."/>
            <person name="Wang P.W."/>
            <person name="Gong Y."/>
            <person name="Weir B.S."/>
            <person name="Guttman D.S."/>
        </authorList>
    </citation>
    <scope>NUCLEOTIDE SEQUENCE [LARGE SCALE GENOMIC DNA]</scope>
    <source>
        <strain evidence="2 3">ICMP4531</strain>
    </source>
</reference>
<gene>
    <name evidence="2" type="ORF">ALO68_03869</name>
</gene>
<dbReference type="AlphaFoldDB" id="A0A0P9TV00"/>
<dbReference type="Pfam" id="PF09327">
    <property type="entry name" value="Phage_Tail_Tip"/>
    <property type="match status" value="1"/>
</dbReference>
<dbReference type="RefSeq" id="WP_054986384.1">
    <property type="nucleotide sequence ID" value="NZ_CP092918.1"/>
</dbReference>
<feature type="domain" description="Tip attachment protein J central straight fiber" evidence="1">
    <location>
        <begin position="147"/>
        <end position="180"/>
    </location>
</feature>
<dbReference type="EMBL" id="LJQM01000140">
    <property type="protein sequence ID" value="KPX44856.1"/>
    <property type="molecule type" value="Genomic_DNA"/>
</dbReference>
<accession>A0A0P9TV00</accession>
<name>A0A0P9TV00_9PSED</name>
<proteinExistence type="predicted"/>
<evidence type="ECO:0000313" key="2">
    <source>
        <dbReference type="EMBL" id="KPX44856.1"/>
    </source>
</evidence>
<dbReference type="Proteomes" id="UP000050557">
    <property type="component" value="Unassembled WGS sequence"/>
</dbReference>
<evidence type="ECO:0000259" key="1">
    <source>
        <dbReference type="Pfam" id="PF09327"/>
    </source>
</evidence>
<evidence type="ECO:0000313" key="3">
    <source>
        <dbReference type="Proteomes" id="UP000050557"/>
    </source>
</evidence>
<dbReference type="PATRIC" id="fig|251654.3.peg.5149"/>
<sequence length="261" mass="28179">MQSNDYVPGVSGWKLNRLTGEFEINSAKISVGDLSEQPQMITVTAGEWAAQDLPENAIEHYAFIGSEISKIPVEYRASAEIGTFDDSYEPGFVDIRTKLTYQRPETAEEIAARTKASRSTGYSIKKEGDKITFFHNGVPHIVLGDLDKATEKPDTPFVVEGDQVFINESLIAVGMITDKMAPRPGFSDSVIPGFSINENGQYFASGIGLVLEGMKSDIKHEVATRSSADTQLSARIGALEARISAAGSSITQQGAAITPLK</sequence>